<protein>
    <submittedName>
        <fullName evidence="1">Uncharacterized protein</fullName>
    </submittedName>
</protein>
<reference evidence="1 2" key="1">
    <citation type="journal article" date="2019" name="G3 (Bethesda)">
        <title>Sequencing of a Wild Apple (Malus baccata) Genome Unravels the Differences Between Cultivated and Wild Apple Species Regarding Disease Resistance and Cold Tolerance.</title>
        <authorList>
            <person name="Chen X."/>
        </authorList>
    </citation>
    <scope>NUCLEOTIDE SEQUENCE [LARGE SCALE GENOMIC DNA]</scope>
    <source>
        <strain evidence="2">cv. Shandingzi</strain>
        <tissue evidence="1">Leaves</tissue>
    </source>
</reference>
<accession>A0A540MW71</accession>
<dbReference type="Proteomes" id="UP000315295">
    <property type="component" value="Unassembled WGS sequence"/>
</dbReference>
<proteinExistence type="predicted"/>
<evidence type="ECO:0000313" key="2">
    <source>
        <dbReference type="Proteomes" id="UP000315295"/>
    </source>
</evidence>
<organism evidence="1 2">
    <name type="scientific">Malus baccata</name>
    <name type="common">Siberian crab apple</name>
    <name type="synonym">Pyrus baccata</name>
    <dbReference type="NCBI Taxonomy" id="106549"/>
    <lineage>
        <taxon>Eukaryota</taxon>
        <taxon>Viridiplantae</taxon>
        <taxon>Streptophyta</taxon>
        <taxon>Embryophyta</taxon>
        <taxon>Tracheophyta</taxon>
        <taxon>Spermatophyta</taxon>
        <taxon>Magnoliopsida</taxon>
        <taxon>eudicotyledons</taxon>
        <taxon>Gunneridae</taxon>
        <taxon>Pentapetalae</taxon>
        <taxon>rosids</taxon>
        <taxon>fabids</taxon>
        <taxon>Rosales</taxon>
        <taxon>Rosaceae</taxon>
        <taxon>Amygdaloideae</taxon>
        <taxon>Maleae</taxon>
        <taxon>Malus</taxon>
    </lineage>
</organism>
<evidence type="ECO:0000313" key="1">
    <source>
        <dbReference type="EMBL" id="TQE03018.1"/>
    </source>
</evidence>
<gene>
    <name evidence="1" type="ORF">C1H46_011382</name>
</gene>
<comment type="caution">
    <text evidence="1">The sequence shown here is derived from an EMBL/GenBank/DDBJ whole genome shotgun (WGS) entry which is preliminary data.</text>
</comment>
<keyword evidence="2" id="KW-1185">Reference proteome</keyword>
<dbReference type="EMBL" id="VIEB01000162">
    <property type="protein sequence ID" value="TQE03018.1"/>
    <property type="molecule type" value="Genomic_DNA"/>
</dbReference>
<name>A0A540MW71_MALBA</name>
<dbReference type="AlphaFoldDB" id="A0A540MW71"/>
<sequence length="111" mass="12435">MFNAFATDLPAIIKLTAASKLQNLRMEPLNIKSSTVHAIKSKSVRIKDIVDKKRTVENWAGSVISHRVSPNFSTHAITQNGKLKIVIPDCLVRRSKNLNSISRAQRRVTEN</sequence>